<reference evidence="3" key="1">
    <citation type="submission" date="2020-12" db="EMBL/GenBank/DDBJ databases">
        <title>Staphylococcus epidermidis phages transfer antimicrobial-resistance plasmids and enable chromosomal island mobilization.</title>
        <authorList>
            <person name="Fisarova L."/>
            <person name="Botka T."/>
            <person name="Du X."/>
            <person name="Maslanova I."/>
            <person name="Bardy P."/>
            <person name="Pantucek R."/>
            <person name="Muhlenbruch L."/>
            <person name="Benesik M."/>
            <person name="Winstel V."/>
            <person name="Larsen J."/>
            <person name="Rosenstein R."/>
            <person name="Peschel A."/>
            <person name="Doskar J."/>
        </authorList>
    </citation>
    <scope>NUCLEOTIDE SEQUENCE</scope>
    <source>
        <strain evidence="3">SE459</strain>
        <plasmid evidence="3">pSE459_2</plasmid>
    </source>
</reference>
<name>A0A894TPS7_STAEP</name>
<dbReference type="Pfam" id="PF03572">
    <property type="entry name" value="Peptidase_S41"/>
    <property type="match status" value="1"/>
</dbReference>
<dbReference type="EMBL" id="MW364983">
    <property type="protein sequence ID" value="QRX38841.1"/>
    <property type="molecule type" value="Genomic_DNA"/>
</dbReference>
<keyword evidence="3" id="KW-0614">Plasmid</keyword>
<dbReference type="GO" id="GO:0008236">
    <property type="term" value="F:serine-type peptidase activity"/>
    <property type="evidence" value="ECO:0007669"/>
    <property type="project" value="InterPro"/>
</dbReference>
<keyword evidence="1" id="KW-0812">Transmembrane</keyword>
<dbReference type="PANTHER" id="PTHR32060:SF30">
    <property type="entry name" value="CARBOXY-TERMINAL PROCESSING PROTEASE CTPA"/>
    <property type="match status" value="1"/>
</dbReference>
<evidence type="ECO:0000259" key="2">
    <source>
        <dbReference type="SMART" id="SM00245"/>
    </source>
</evidence>
<dbReference type="InterPro" id="IPR005151">
    <property type="entry name" value="Tail-specific_protease"/>
</dbReference>
<dbReference type="GO" id="GO:0004175">
    <property type="term" value="F:endopeptidase activity"/>
    <property type="evidence" value="ECO:0007669"/>
    <property type="project" value="TreeGrafter"/>
</dbReference>
<evidence type="ECO:0000256" key="1">
    <source>
        <dbReference type="SAM" id="Phobius"/>
    </source>
</evidence>
<dbReference type="Gene3D" id="3.90.226.10">
    <property type="entry name" value="2-enoyl-CoA Hydratase, Chain A, domain 1"/>
    <property type="match status" value="1"/>
</dbReference>
<proteinExistence type="predicted"/>
<organism evidence="3">
    <name type="scientific">Staphylococcus epidermidis</name>
    <dbReference type="NCBI Taxonomy" id="1282"/>
    <lineage>
        <taxon>Bacteria</taxon>
        <taxon>Bacillati</taxon>
        <taxon>Bacillota</taxon>
        <taxon>Bacilli</taxon>
        <taxon>Bacillales</taxon>
        <taxon>Staphylococcaceae</taxon>
        <taxon>Staphylococcus</taxon>
    </lineage>
</organism>
<dbReference type="GO" id="GO:0007165">
    <property type="term" value="P:signal transduction"/>
    <property type="evidence" value="ECO:0007669"/>
    <property type="project" value="TreeGrafter"/>
</dbReference>
<feature type="transmembrane region" description="Helical" evidence="1">
    <location>
        <begin position="6"/>
        <end position="26"/>
    </location>
</feature>
<dbReference type="GO" id="GO:0006508">
    <property type="term" value="P:proteolysis"/>
    <property type="evidence" value="ECO:0007669"/>
    <property type="project" value="InterPro"/>
</dbReference>
<dbReference type="SMART" id="SM00245">
    <property type="entry name" value="TSPc"/>
    <property type="match status" value="1"/>
</dbReference>
<dbReference type="PANTHER" id="PTHR32060">
    <property type="entry name" value="TAIL-SPECIFIC PROTEASE"/>
    <property type="match status" value="1"/>
</dbReference>
<dbReference type="GO" id="GO:0030288">
    <property type="term" value="C:outer membrane-bounded periplasmic space"/>
    <property type="evidence" value="ECO:0007669"/>
    <property type="project" value="TreeGrafter"/>
</dbReference>
<dbReference type="SUPFAM" id="SSF52096">
    <property type="entry name" value="ClpP/crotonase"/>
    <property type="match status" value="1"/>
</dbReference>
<protein>
    <submittedName>
        <fullName evidence="3">S41 family peptidase</fullName>
    </submittedName>
</protein>
<dbReference type="RefSeq" id="WP_002511317.1">
    <property type="nucleotide sequence ID" value="NZ_JACGQP010000018.1"/>
</dbReference>
<evidence type="ECO:0000313" key="3">
    <source>
        <dbReference type="EMBL" id="QRX38841.1"/>
    </source>
</evidence>
<feature type="domain" description="Tail specific protease" evidence="2">
    <location>
        <begin position="89"/>
        <end position="306"/>
    </location>
</feature>
<dbReference type="AlphaFoldDB" id="A0A894TPS7"/>
<keyword evidence="1" id="KW-0472">Membrane</keyword>
<dbReference type="InterPro" id="IPR029045">
    <property type="entry name" value="ClpP/crotonase-like_dom_sf"/>
</dbReference>
<keyword evidence="1" id="KW-1133">Transmembrane helix</keyword>
<sequence>MKNKKLFWFSSSSIVVTLVLIFIAILKIGPLFNFYIIPPSPQNYTKLALSRMEEQGLYAKGRKWENTKAYVLKKTKNAKEYNDTYQYLEQALVVAGRKHSYLETNDNKKNNTNNKVKYPSITKKSNILTIKMPSFSGNDIESKHYANIINQALQKEKYKGVIIDLRNNVGGDMGPMIAGLSSLLEDGKLLTYIDKDNNKTSVNLNGSETENGGTPVKLSKTSKVKQKFIAILINKNTASSGEITALAFKGKKNVKYFGSNSAGYTSANTSIDLYDGSIMNLTTHKLKDQTGKKYINNSIIPNVKTNKPEKSALEWITSS</sequence>
<geneLocation type="plasmid" evidence="3">
    <name>pSE459_2</name>
</geneLocation>
<accession>A0A894TPS7</accession>